<dbReference type="PANTHER" id="PTHR43767">
    <property type="entry name" value="LONG-CHAIN-FATTY-ACID--COA LIGASE"/>
    <property type="match status" value="1"/>
</dbReference>
<keyword evidence="7" id="KW-0460">Magnesium</keyword>
<dbReference type="GO" id="GO:0016020">
    <property type="term" value="C:membrane"/>
    <property type="evidence" value="ECO:0007669"/>
    <property type="project" value="UniProtKB-SubCell"/>
</dbReference>
<accession>A0AAW9CQT6</accession>
<dbReference type="Pfam" id="PF13193">
    <property type="entry name" value="AMP-binding_C"/>
    <property type="match status" value="1"/>
</dbReference>
<feature type="domain" description="AMP-dependent synthetase/ligase" evidence="11">
    <location>
        <begin position="4"/>
        <end position="168"/>
    </location>
</feature>
<evidence type="ECO:0000256" key="7">
    <source>
        <dbReference type="ARBA" id="ARBA00022842"/>
    </source>
</evidence>
<evidence type="ECO:0000259" key="12">
    <source>
        <dbReference type="Pfam" id="PF13193"/>
    </source>
</evidence>
<dbReference type="EC" id="6.2.1.3" evidence="8"/>
<dbReference type="Gene3D" id="3.40.50.980">
    <property type="match status" value="1"/>
</dbReference>
<dbReference type="Pfam" id="PF00501">
    <property type="entry name" value="AMP-binding"/>
    <property type="match status" value="1"/>
</dbReference>
<dbReference type="InterPro" id="IPR050237">
    <property type="entry name" value="ATP-dep_AMP-bd_enzyme"/>
</dbReference>
<dbReference type="Gene3D" id="3.30.300.30">
    <property type="match status" value="1"/>
</dbReference>
<evidence type="ECO:0000259" key="11">
    <source>
        <dbReference type="Pfam" id="PF00501"/>
    </source>
</evidence>
<evidence type="ECO:0000256" key="5">
    <source>
        <dbReference type="ARBA" id="ARBA00022741"/>
    </source>
</evidence>
<evidence type="ECO:0000313" key="14">
    <source>
        <dbReference type="Proteomes" id="UP001272137"/>
    </source>
</evidence>
<dbReference type="EMBL" id="QXCT01000001">
    <property type="protein sequence ID" value="MDW9253005.1"/>
    <property type="molecule type" value="Genomic_DNA"/>
</dbReference>
<dbReference type="Proteomes" id="UP001272137">
    <property type="component" value="Unassembled WGS sequence"/>
</dbReference>
<dbReference type="SUPFAM" id="SSF56801">
    <property type="entry name" value="Acetyl-CoA synthetase-like"/>
    <property type="match status" value="1"/>
</dbReference>
<evidence type="ECO:0000313" key="13">
    <source>
        <dbReference type="EMBL" id="MDW9253005.1"/>
    </source>
</evidence>
<name>A0AAW9CQT6_BURTH</name>
<evidence type="ECO:0000256" key="1">
    <source>
        <dbReference type="ARBA" id="ARBA00001946"/>
    </source>
</evidence>
<dbReference type="InterPro" id="IPR045851">
    <property type="entry name" value="AMP-bd_C_sf"/>
</dbReference>
<gene>
    <name evidence="13" type="ORF">C7S16_4824</name>
</gene>
<organism evidence="13 14">
    <name type="scientific">Burkholderia thailandensis</name>
    <dbReference type="NCBI Taxonomy" id="57975"/>
    <lineage>
        <taxon>Bacteria</taxon>
        <taxon>Pseudomonadati</taxon>
        <taxon>Pseudomonadota</taxon>
        <taxon>Betaproteobacteria</taxon>
        <taxon>Burkholderiales</taxon>
        <taxon>Burkholderiaceae</taxon>
        <taxon>Burkholderia</taxon>
        <taxon>pseudomallei group</taxon>
    </lineage>
</organism>
<comment type="caution">
    <text evidence="13">The sequence shown here is derived from an EMBL/GenBank/DDBJ whole genome shotgun (WGS) entry which is preliminary data.</text>
</comment>
<dbReference type="InterPro" id="IPR025110">
    <property type="entry name" value="AMP-bd_C"/>
</dbReference>
<dbReference type="FunFam" id="3.30.300.30:FF:000006">
    <property type="entry name" value="Long-chain-fatty-acid--CoA ligase FadD"/>
    <property type="match status" value="1"/>
</dbReference>
<evidence type="ECO:0000256" key="3">
    <source>
        <dbReference type="ARBA" id="ARBA00005005"/>
    </source>
</evidence>
<evidence type="ECO:0000256" key="6">
    <source>
        <dbReference type="ARBA" id="ARBA00022840"/>
    </source>
</evidence>
<keyword evidence="6" id="KW-0067">ATP-binding</keyword>
<dbReference type="PANTHER" id="PTHR43767:SF8">
    <property type="entry name" value="LONG-CHAIN-FATTY-ACID--COA LIGASE"/>
    <property type="match status" value="1"/>
</dbReference>
<evidence type="ECO:0000256" key="8">
    <source>
        <dbReference type="ARBA" id="ARBA00026121"/>
    </source>
</evidence>
<dbReference type="GO" id="GO:0004467">
    <property type="term" value="F:long-chain fatty acid-CoA ligase activity"/>
    <property type="evidence" value="ECO:0007669"/>
    <property type="project" value="UniProtKB-EC"/>
</dbReference>
<evidence type="ECO:0000256" key="4">
    <source>
        <dbReference type="ARBA" id="ARBA00022598"/>
    </source>
</evidence>
<dbReference type="AlphaFoldDB" id="A0AAW9CQT6"/>
<dbReference type="Gene3D" id="2.30.38.10">
    <property type="entry name" value="Luciferase, Domain 3"/>
    <property type="match status" value="1"/>
</dbReference>
<sequence length="304" mass="32758">MTAIALPFYHVFAPTVCGIMTIHAGGLGVLIPNPRDIGGMIAALAGYPISAFPAVNTLYNAVLHHPDFGKLDFSKLVVANGGGMAIQDGVAKRWHERTRVPIVEGYGLSETSPSATCNPVTIAEHTGTVGVPLPSTDIAIRDDAGRDVPPGQPGEICILGPQVMAGYWRRPDETAKVMTQDGFFKSGDIGVMDERGFVKIVDRKKGMILVSGFNVYPIEIEDVVASHPGVYEVAAVGVPDERSGEAVKRFVVRKDPALTAGDGLAHGKERLTIYKRPKYVEFRDDLPKSNVGKISRRELRDTAR</sequence>
<dbReference type="InterPro" id="IPR000873">
    <property type="entry name" value="AMP-dep_synth/lig_dom"/>
</dbReference>
<keyword evidence="4" id="KW-0436">Ligase</keyword>
<protein>
    <recommendedName>
        <fullName evidence="9">Long-chain-fatty-acid--CoA ligase</fullName>
        <ecNumber evidence="8">6.2.1.3</ecNumber>
    </recommendedName>
    <alternativeName>
        <fullName evidence="10">Long-chain acyl-CoA synthetase</fullName>
    </alternativeName>
</protein>
<comment type="pathway">
    <text evidence="3">Lipid metabolism; fatty acid beta-oxidation.</text>
</comment>
<reference evidence="13" key="1">
    <citation type="submission" date="2018-08" db="EMBL/GenBank/DDBJ databases">
        <title>Identification of Burkholderia cepacia strains that express a Burkholderia pseudomallei-like capsular polysaccharide.</title>
        <authorList>
            <person name="Burtnick M.N."/>
            <person name="Vongsouvath M."/>
            <person name="Newton P."/>
            <person name="Wuthiekanun V."/>
            <person name="Limmathurotsakul D."/>
            <person name="Brett P.J."/>
            <person name="Chantratita N."/>
            <person name="Dance D.A."/>
        </authorList>
    </citation>
    <scope>NUCLEOTIDE SEQUENCE</scope>
    <source>
        <strain evidence="13">SBXCC001</strain>
    </source>
</reference>
<evidence type="ECO:0000256" key="10">
    <source>
        <dbReference type="ARBA" id="ARBA00042773"/>
    </source>
</evidence>
<evidence type="ECO:0000256" key="2">
    <source>
        <dbReference type="ARBA" id="ARBA00004170"/>
    </source>
</evidence>
<dbReference type="GO" id="GO:0005524">
    <property type="term" value="F:ATP binding"/>
    <property type="evidence" value="ECO:0007669"/>
    <property type="project" value="UniProtKB-KW"/>
</dbReference>
<keyword evidence="5" id="KW-0547">Nucleotide-binding</keyword>
<comment type="cofactor">
    <cofactor evidence="1">
        <name>Mg(2+)</name>
        <dbReference type="ChEBI" id="CHEBI:18420"/>
    </cofactor>
</comment>
<comment type="subcellular location">
    <subcellularLocation>
        <location evidence="2">Membrane</location>
        <topology evidence="2">Peripheral membrane protein</topology>
    </subcellularLocation>
</comment>
<feature type="domain" description="AMP-binding enzyme C-terminal" evidence="12">
    <location>
        <begin position="219"/>
        <end position="293"/>
    </location>
</feature>
<proteinExistence type="predicted"/>
<evidence type="ECO:0000256" key="9">
    <source>
        <dbReference type="ARBA" id="ARBA00039545"/>
    </source>
</evidence>